<dbReference type="Pfam" id="PF18759">
    <property type="entry name" value="Plavaka"/>
    <property type="match status" value="1"/>
</dbReference>
<reference evidence="2 3" key="1">
    <citation type="journal article" date="2019" name="Nat. Ecol. Evol.">
        <title>Megaphylogeny resolves global patterns of mushroom evolution.</title>
        <authorList>
            <person name="Varga T."/>
            <person name="Krizsan K."/>
            <person name="Foldi C."/>
            <person name="Dima B."/>
            <person name="Sanchez-Garcia M."/>
            <person name="Sanchez-Ramirez S."/>
            <person name="Szollosi G.J."/>
            <person name="Szarkandi J.G."/>
            <person name="Papp V."/>
            <person name="Albert L."/>
            <person name="Andreopoulos W."/>
            <person name="Angelini C."/>
            <person name="Antonin V."/>
            <person name="Barry K.W."/>
            <person name="Bougher N.L."/>
            <person name="Buchanan P."/>
            <person name="Buyck B."/>
            <person name="Bense V."/>
            <person name="Catcheside P."/>
            <person name="Chovatia M."/>
            <person name="Cooper J."/>
            <person name="Damon W."/>
            <person name="Desjardin D."/>
            <person name="Finy P."/>
            <person name="Geml J."/>
            <person name="Haridas S."/>
            <person name="Hughes K."/>
            <person name="Justo A."/>
            <person name="Karasinski D."/>
            <person name="Kautmanova I."/>
            <person name="Kiss B."/>
            <person name="Kocsube S."/>
            <person name="Kotiranta H."/>
            <person name="LaButti K.M."/>
            <person name="Lechner B.E."/>
            <person name="Liimatainen K."/>
            <person name="Lipzen A."/>
            <person name="Lukacs Z."/>
            <person name="Mihaltcheva S."/>
            <person name="Morgado L.N."/>
            <person name="Niskanen T."/>
            <person name="Noordeloos M.E."/>
            <person name="Ohm R.A."/>
            <person name="Ortiz-Santana B."/>
            <person name="Ovrebo C."/>
            <person name="Racz N."/>
            <person name="Riley R."/>
            <person name="Savchenko A."/>
            <person name="Shiryaev A."/>
            <person name="Soop K."/>
            <person name="Spirin V."/>
            <person name="Szebenyi C."/>
            <person name="Tomsovsky M."/>
            <person name="Tulloss R.E."/>
            <person name="Uehling J."/>
            <person name="Grigoriev I.V."/>
            <person name="Vagvolgyi C."/>
            <person name="Papp T."/>
            <person name="Martin F.M."/>
            <person name="Miettinen O."/>
            <person name="Hibbett D.S."/>
            <person name="Nagy L.G."/>
        </authorList>
    </citation>
    <scope>NUCLEOTIDE SEQUENCE [LARGE SCALE GENOMIC DNA]</scope>
    <source>
        <strain evidence="2 3">CBS 962.96</strain>
    </source>
</reference>
<feature type="region of interest" description="Disordered" evidence="1">
    <location>
        <begin position="147"/>
        <end position="195"/>
    </location>
</feature>
<accession>A0A4S8L911</accession>
<protein>
    <recommendedName>
        <fullName evidence="4">C2H2-type domain-containing protein</fullName>
    </recommendedName>
</protein>
<sequence length="453" mass="51032">MTGTTCQGCGQRFSDNGYSKHISTSTNPACQNLHGRIDHTYAPPSSGSLFKRLYGRPQETDTLAIDPTQDYFGSHLEMEIDEAPSFPLNDDGISSPRAQLAANLISHLIHAGGEGEGEWFREVSDEESSDVDELEIAAERAEMENCWEPDLPNSFGDDSCSSRSPSPDAMTSLDDETFDAPSPEALLSGDELEDDTPKLSACHQAEKSLQNAPYIKFFPDPHTGAPIPGPSSRPENEVYLQKLCSTQWTSDENTWAPFKSEMDWRIVKWAKLRGPSSTALTELLSIPNLVEKLDLSFKSANELNKIIDMSLPARPAFKVKSVIVHGEAFEVYFRDVLDCIKTLYSEPDFAPYMKYAPERHDIDERCQSCMFHNIHTGEWWWWRQKALDKQKKGGTIIPLIFSMDKTLVTNFRGESAYPLYLTLGNILKECHRVSSLTPILCAMWLSYHIFYYV</sequence>
<evidence type="ECO:0000313" key="2">
    <source>
        <dbReference type="EMBL" id="THU85232.1"/>
    </source>
</evidence>
<dbReference type="InterPro" id="IPR041078">
    <property type="entry name" value="Plavaka"/>
</dbReference>
<dbReference type="EMBL" id="ML179559">
    <property type="protein sequence ID" value="THU85232.1"/>
    <property type="molecule type" value="Genomic_DNA"/>
</dbReference>
<dbReference type="AlphaFoldDB" id="A0A4S8L911"/>
<name>A0A4S8L911_DENBC</name>
<evidence type="ECO:0008006" key="4">
    <source>
        <dbReference type="Google" id="ProtNLM"/>
    </source>
</evidence>
<evidence type="ECO:0000256" key="1">
    <source>
        <dbReference type="SAM" id="MobiDB-lite"/>
    </source>
</evidence>
<proteinExistence type="predicted"/>
<evidence type="ECO:0000313" key="3">
    <source>
        <dbReference type="Proteomes" id="UP000297245"/>
    </source>
</evidence>
<gene>
    <name evidence="2" type="ORF">K435DRAFT_869511</name>
</gene>
<keyword evidence="3" id="KW-1185">Reference proteome</keyword>
<dbReference type="OrthoDB" id="2418900at2759"/>
<organism evidence="2 3">
    <name type="scientific">Dendrothele bispora (strain CBS 962.96)</name>
    <dbReference type="NCBI Taxonomy" id="1314807"/>
    <lineage>
        <taxon>Eukaryota</taxon>
        <taxon>Fungi</taxon>
        <taxon>Dikarya</taxon>
        <taxon>Basidiomycota</taxon>
        <taxon>Agaricomycotina</taxon>
        <taxon>Agaricomycetes</taxon>
        <taxon>Agaricomycetidae</taxon>
        <taxon>Agaricales</taxon>
        <taxon>Agaricales incertae sedis</taxon>
        <taxon>Dendrothele</taxon>
    </lineage>
</organism>
<dbReference type="Proteomes" id="UP000297245">
    <property type="component" value="Unassembled WGS sequence"/>
</dbReference>
<feature type="compositionally biased region" description="Low complexity" evidence="1">
    <location>
        <begin position="154"/>
        <end position="168"/>
    </location>
</feature>